<keyword evidence="1" id="KW-0175">Coiled coil</keyword>
<sequence length="527" mass="60932">MSIYIGRHTMKSLKKYKTPTRKLCKLFLKSRNKWRLKYQNAKKDIKNLKNLNRYSKNRIKQLKMYIKELETKLAQVEQKIDIYQKQNNSQQTEDYLPIPFRDVPRKHTYSIGHIMLFISLVLFAGISMRGAAKAIEIFILQMQMNLLIPSWYAGRFWLMRLGLYKLLAPKQIASDWVWIIDHTNQIGSEKCLLILGVRLSSLGPNLILKHEDVEPIALFPVKSSNGNTVYQQLEESAKITGVPREIVADHGPDLKTGVEKFCNHHKKTVYVYDIKHKSASVLKQELKGDDDWENYCKYASQKRNETQQTRFAPVMPPNQKTKARFMNVGRLIRWGKKLLSFFKRAKNERLDGIDNEEIEKNFEDLKKFESKISEWDELDQITSKTESIIRKDGIFNGCSSKLKTELKDEIKTESGQRVADKLINFIENEETKARPNEKLVGSSEVIESVFGKLKRIEGDQEKSGFTGNVLSVCAMVSKTTLEMIKKAMETISTPCLNEWCMENLGDSIQCQRKKILKPCMKEGVASN</sequence>
<feature type="transmembrane region" description="Helical" evidence="2">
    <location>
        <begin position="111"/>
        <end position="132"/>
    </location>
</feature>
<keyword evidence="2" id="KW-0812">Transmembrane</keyword>
<dbReference type="Proteomes" id="UP000189670">
    <property type="component" value="Unassembled WGS sequence"/>
</dbReference>
<evidence type="ECO:0000256" key="1">
    <source>
        <dbReference type="SAM" id="Coils"/>
    </source>
</evidence>
<keyword evidence="2" id="KW-0472">Membrane</keyword>
<proteinExistence type="predicted"/>
<protein>
    <recommendedName>
        <fullName evidence="5">Transposase</fullName>
    </recommendedName>
</protein>
<evidence type="ECO:0000256" key="2">
    <source>
        <dbReference type="SAM" id="Phobius"/>
    </source>
</evidence>
<dbReference type="AlphaFoldDB" id="A0A1V1P365"/>
<name>A0A1V1P365_9BACT</name>
<gene>
    <name evidence="3" type="ORF">OMM_03989</name>
</gene>
<reference evidence="4" key="1">
    <citation type="submission" date="2012-11" db="EMBL/GenBank/DDBJ databases">
        <authorList>
            <person name="Lucero-Rivera Y.E."/>
            <person name="Tovar-Ramirez D."/>
        </authorList>
    </citation>
    <scope>NUCLEOTIDE SEQUENCE [LARGE SCALE GENOMIC DNA]</scope>
    <source>
        <strain evidence="4">Araruama</strain>
    </source>
</reference>
<evidence type="ECO:0000313" key="3">
    <source>
        <dbReference type="EMBL" id="ETR69339.1"/>
    </source>
</evidence>
<keyword evidence="2" id="KW-1133">Transmembrane helix</keyword>
<comment type="caution">
    <text evidence="3">The sequence shown here is derived from an EMBL/GenBank/DDBJ whole genome shotgun (WGS) entry which is preliminary data.</text>
</comment>
<accession>A0A1V1P365</accession>
<feature type="coiled-coil region" evidence="1">
    <location>
        <begin position="31"/>
        <end position="93"/>
    </location>
</feature>
<evidence type="ECO:0000313" key="4">
    <source>
        <dbReference type="Proteomes" id="UP000189670"/>
    </source>
</evidence>
<dbReference type="EMBL" id="ATBP01000668">
    <property type="protein sequence ID" value="ETR69339.1"/>
    <property type="molecule type" value="Genomic_DNA"/>
</dbReference>
<organism evidence="3 4">
    <name type="scientific">Candidatus Magnetoglobus multicellularis str. Araruama</name>
    <dbReference type="NCBI Taxonomy" id="890399"/>
    <lineage>
        <taxon>Bacteria</taxon>
        <taxon>Pseudomonadati</taxon>
        <taxon>Thermodesulfobacteriota</taxon>
        <taxon>Desulfobacteria</taxon>
        <taxon>Desulfobacterales</taxon>
        <taxon>Desulfobacteraceae</taxon>
        <taxon>Candidatus Magnetoglobus</taxon>
    </lineage>
</organism>
<evidence type="ECO:0008006" key="5">
    <source>
        <dbReference type="Google" id="ProtNLM"/>
    </source>
</evidence>